<dbReference type="InParanoid" id="A0A286UWS6"/>
<feature type="region of interest" description="Disordered" evidence="1">
    <location>
        <begin position="57"/>
        <end position="80"/>
    </location>
</feature>
<evidence type="ECO:0000313" key="2">
    <source>
        <dbReference type="EMBL" id="PAV24050.1"/>
    </source>
</evidence>
<keyword evidence="3" id="KW-1185">Reference proteome</keyword>
<evidence type="ECO:0000313" key="3">
    <source>
        <dbReference type="Proteomes" id="UP000217199"/>
    </source>
</evidence>
<proteinExistence type="predicted"/>
<evidence type="ECO:0000256" key="1">
    <source>
        <dbReference type="SAM" id="MobiDB-lite"/>
    </source>
</evidence>
<dbReference type="AlphaFoldDB" id="A0A286UWS6"/>
<sequence length="265" mass="30318">MNDNFILIVRYFTRLSHACSPRGKTINFGIPIKSVEQHRWFLYMLKVPIKHRILDDSGRTTTSSSGGEEDHKAYGIFSDPDPFRSSEEVSIIVKSSAPRSREFQKHRRAASDTAVLRSYNAPLYDIEEGSECRRYAKYSTPDFWNPPQEEIPPPVPPKDLRYQVALKRSGSAPTVNKHRSSKTKPLRSNSLDLVKTELGNHLGWDRYPNLKSLDLTKWSGNMNHAKPPLFVNEGNDWLVIDSKGLQDDEIPSDSMNYYEAVNNYT</sequence>
<name>A0A286UWS6_9AGAM</name>
<protein>
    <submittedName>
        <fullName evidence="2">Uncharacterized protein</fullName>
    </submittedName>
</protein>
<reference evidence="2 3" key="1">
    <citation type="journal article" date="2017" name="Mol. Ecol.">
        <title>Comparative and population genomic landscape of Phellinus noxius: A hypervariable fungus causing root rot in trees.</title>
        <authorList>
            <person name="Chung C.L."/>
            <person name="Lee T.J."/>
            <person name="Akiba M."/>
            <person name="Lee H.H."/>
            <person name="Kuo T.H."/>
            <person name="Liu D."/>
            <person name="Ke H.M."/>
            <person name="Yokoi T."/>
            <person name="Roa M.B."/>
            <person name="Lu M.J."/>
            <person name="Chang Y.Y."/>
            <person name="Ann P.J."/>
            <person name="Tsai J.N."/>
            <person name="Chen C.Y."/>
            <person name="Tzean S.S."/>
            <person name="Ota Y."/>
            <person name="Hattori T."/>
            <person name="Sahashi N."/>
            <person name="Liou R.F."/>
            <person name="Kikuchi T."/>
            <person name="Tsai I.J."/>
        </authorList>
    </citation>
    <scope>NUCLEOTIDE SEQUENCE [LARGE SCALE GENOMIC DNA]</scope>
    <source>
        <strain evidence="2 3">FFPRI411160</strain>
    </source>
</reference>
<organism evidence="2 3">
    <name type="scientific">Pyrrhoderma noxium</name>
    <dbReference type="NCBI Taxonomy" id="2282107"/>
    <lineage>
        <taxon>Eukaryota</taxon>
        <taxon>Fungi</taxon>
        <taxon>Dikarya</taxon>
        <taxon>Basidiomycota</taxon>
        <taxon>Agaricomycotina</taxon>
        <taxon>Agaricomycetes</taxon>
        <taxon>Hymenochaetales</taxon>
        <taxon>Hymenochaetaceae</taxon>
        <taxon>Pyrrhoderma</taxon>
    </lineage>
</organism>
<gene>
    <name evidence="2" type="ORF">PNOK_0111800</name>
</gene>
<accession>A0A286UWS6</accession>
<dbReference type="Proteomes" id="UP000217199">
    <property type="component" value="Unassembled WGS sequence"/>
</dbReference>
<dbReference type="EMBL" id="NBII01000001">
    <property type="protein sequence ID" value="PAV24050.1"/>
    <property type="molecule type" value="Genomic_DNA"/>
</dbReference>
<comment type="caution">
    <text evidence="2">The sequence shown here is derived from an EMBL/GenBank/DDBJ whole genome shotgun (WGS) entry which is preliminary data.</text>
</comment>